<reference evidence="3 4" key="1">
    <citation type="submission" date="2023-03" db="EMBL/GenBank/DDBJ databases">
        <title>Roseibium porphyridii sp. nov. and Roseibium rhodosorbium sp. nov. isolated from marine algae, Porphyridium cruentum and Rhodosorus marinus, respectively.</title>
        <authorList>
            <person name="Lee M.W."/>
            <person name="Choi B.J."/>
            <person name="Lee J.K."/>
            <person name="Choi D.G."/>
            <person name="Baek J.H."/>
            <person name="Bayburt H."/>
            <person name="Kim J.M."/>
            <person name="Han D.M."/>
            <person name="Kim K.H."/>
            <person name="Jeon C.O."/>
        </authorList>
    </citation>
    <scope>NUCLEOTIDE SEQUENCE [LARGE SCALE GENOMIC DNA]</scope>
    <source>
        <strain evidence="3 4">KMA01</strain>
    </source>
</reference>
<dbReference type="EMBL" id="CP120863">
    <property type="protein sequence ID" value="WFE90551.1"/>
    <property type="molecule type" value="Genomic_DNA"/>
</dbReference>
<organism evidence="3 4">
    <name type="scientific">Roseibium porphyridii</name>
    <dbReference type="NCBI Taxonomy" id="2866279"/>
    <lineage>
        <taxon>Bacteria</taxon>
        <taxon>Pseudomonadati</taxon>
        <taxon>Pseudomonadota</taxon>
        <taxon>Alphaproteobacteria</taxon>
        <taxon>Hyphomicrobiales</taxon>
        <taxon>Stappiaceae</taxon>
        <taxon>Roseibium</taxon>
    </lineage>
</organism>
<evidence type="ECO:0000256" key="1">
    <source>
        <dbReference type="SAM" id="MobiDB-lite"/>
    </source>
</evidence>
<feature type="compositionally biased region" description="Basic and acidic residues" evidence="1">
    <location>
        <begin position="147"/>
        <end position="160"/>
    </location>
</feature>
<dbReference type="RefSeq" id="WP_265679639.1">
    <property type="nucleotide sequence ID" value="NZ_CP120863.1"/>
</dbReference>
<protein>
    <submittedName>
        <fullName evidence="3">Translation initiation factor IF-3</fullName>
    </submittedName>
</protein>
<dbReference type="PROSITE" id="PS51257">
    <property type="entry name" value="PROKAR_LIPOPROTEIN"/>
    <property type="match status" value="1"/>
</dbReference>
<evidence type="ECO:0000313" key="3">
    <source>
        <dbReference type="EMBL" id="WFE90551.1"/>
    </source>
</evidence>
<sequence length="160" mass="16271">MDGGKFLFQLLKVILGFVLAVVACGLFLAWGFFRASHPNDDPIAFAAMIGTGLVGGSVVGATAILPASILIAIAEAARLRSLVFHVGAAGAIAFGVWTLSDPATADGFRPGSVVALAAGFLAGAIYWLIAGRSSGAWHSNSNPSPVKDQERSSGSKDGNA</sequence>
<feature type="transmembrane region" description="Helical" evidence="2">
    <location>
        <begin position="82"/>
        <end position="99"/>
    </location>
</feature>
<feature type="transmembrane region" description="Helical" evidence="2">
    <location>
        <begin position="45"/>
        <end position="70"/>
    </location>
</feature>
<keyword evidence="2" id="KW-1133">Transmembrane helix</keyword>
<keyword evidence="2" id="KW-0812">Transmembrane</keyword>
<keyword evidence="3" id="KW-0648">Protein biosynthesis</keyword>
<keyword evidence="3" id="KW-0396">Initiation factor</keyword>
<keyword evidence="2" id="KW-0472">Membrane</keyword>
<keyword evidence="4" id="KW-1185">Reference proteome</keyword>
<dbReference type="Proteomes" id="UP001209803">
    <property type="component" value="Chromosome"/>
</dbReference>
<feature type="region of interest" description="Disordered" evidence="1">
    <location>
        <begin position="136"/>
        <end position="160"/>
    </location>
</feature>
<proteinExistence type="predicted"/>
<gene>
    <name evidence="3" type="ORF">K1718_04150</name>
</gene>
<feature type="transmembrane region" description="Helical" evidence="2">
    <location>
        <begin position="111"/>
        <end position="129"/>
    </location>
</feature>
<evidence type="ECO:0000313" key="4">
    <source>
        <dbReference type="Proteomes" id="UP001209803"/>
    </source>
</evidence>
<accession>A0ABY8F4Y6</accession>
<evidence type="ECO:0000256" key="2">
    <source>
        <dbReference type="SAM" id="Phobius"/>
    </source>
</evidence>
<name>A0ABY8F4Y6_9HYPH</name>
<feature type="transmembrane region" description="Helical" evidence="2">
    <location>
        <begin position="12"/>
        <end position="33"/>
    </location>
</feature>
<dbReference type="GO" id="GO:0003743">
    <property type="term" value="F:translation initiation factor activity"/>
    <property type="evidence" value="ECO:0007669"/>
    <property type="project" value="UniProtKB-KW"/>
</dbReference>